<name>A0A6C0F2Z6_9ZZZZ</name>
<evidence type="ECO:0000313" key="1">
    <source>
        <dbReference type="EMBL" id="QHT36017.1"/>
    </source>
</evidence>
<sequence>MDEFQKLQLQQMIKANDTADQTENIRNLKHSQQIREDVNTLIMLKKKFGSDPDQLNLEAMVECTFLFTYYTDIYNKVRKDEIDLQILFQFLDVLKKIEDGDLDQHEGSYEVGMLLKKLYVDSALRKADKINSQYEEKEEQVKPAVNISWRQFKKINSSSPAMSSLL</sequence>
<dbReference type="EMBL" id="MN739029">
    <property type="protein sequence ID" value="QHT36017.1"/>
    <property type="molecule type" value="Genomic_DNA"/>
</dbReference>
<organism evidence="1">
    <name type="scientific">viral metagenome</name>
    <dbReference type="NCBI Taxonomy" id="1070528"/>
    <lineage>
        <taxon>unclassified sequences</taxon>
        <taxon>metagenomes</taxon>
        <taxon>organismal metagenomes</taxon>
    </lineage>
</organism>
<dbReference type="AlphaFoldDB" id="A0A6C0F2Z6"/>
<proteinExistence type="predicted"/>
<protein>
    <submittedName>
        <fullName evidence="1">Uncharacterized protein</fullName>
    </submittedName>
</protein>
<reference evidence="1" key="1">
    <citation type="journal article" date="2020" name="Nature">
        <title>Giant virus diversity and host interactions through global metagenomics.</title>
        <authorList>
            <person name="Schulz F."/>
            <person name="Roux S."/>
            <person name="Paez-Espino D."/>
            <person name="Jungbluth S."/>
            <person name="Walsh D.A."/>
            <person name="Denef V.J."/>
            <person name="McMahon K.D."/>
            <person name="Konstantinidis K.T."/>
            <person name="Eloe-Fadrosh E.A."/>
            <person name="Kyrpides N.C."/>
            <person name="Woyke T."/>
        </authorList>
    </citation>
    <scope>NUCLEOTIDE SEQUENCE</scope>
    <source>
        <strain evidence="1">GVMAG-M-3300009182-46</strain>
    </source>
</reference>
<accession>A0A6C0F2Z6</accession>